<sequence length="925" mass="104228">MDAPAVGSADLMKLDWLQKLASETSPSKLESGTEAGLQILENIKSALVDAKDVAEIARYLKTIHDIQSQASTQRTVVGVVGSTGAGKSSVINAVLDEECIVPTNCMRACTAVITEIQYNDSEDPSQKYRTEIHFISKEEWIKELRILFDDLRNGAHQPGHDHMGNDTEAGVAYSKIRSVYPDLTRDEIFNFHTPHGLAEQPSVRGLLGSVKVLTAPLAKDFSSLLGKYVDSKEKSRGRKKESEVMEFWPLIKVVKIFTRSPALASGLVLVDLPGTQDSNAARSAMAARYIEQCTGFVTVICSKTDDITATEALKSLPEDEQAHQLYEQQQALEAKLVKTQEEHGPVRQEIDDCTKLIEEYQKEIDAIESALSIEDNEPEILFSSPESLKRKPRAAALKARKRSKTSFDSDDSESEDSEDDYEAPEARQESISKADAQLHLRNVKSKKKTLLDRKEKLNRTAKPLHKEIKALKCQVKDLSSRVINECIKYRNGYSRPAIQQQFADGIRELDQDNAAQRDADSFDPDHEERDYAAVASALSVFCVSARAYQKLSGRLEKDSHTPFKGFRGIEDSGIPALQRHALSITQSVRAANCRKFLNDLSHLFVTLMMQVVVEEKPLKLADKEKEQELKFIERAVNELRKDIGLSILRACQAWRDLIRVHITNKFSLAMRLAVDDVTTTVDSWAQPKVDGGLPAQTYRATCVRDGVFKGAAGPHDFNKELSEPLEKRLAQGWERVFSTHFPQRLDALGEELSRKLKKFQVKMEQHPIMKQSLWYDFVARQILPFEELFKETKYLKALANIGQKEASRLIKPAIYEAMKSAYEHCGQESGMGCFKRIKEYMDAHVGSVRTTMFKTATTNAKARLDKMVEEVAQEIEKDTDRIIGLVEEDYKSLVVDRDIFKALTAARESLHDILFTADKQFRRIY</sequence>
<dbReference type="Pfam" id="PF24564">
    <property type="entry name" value="DUF7605"/>
    <property type="match status" value="1"/>
</dbReference>
<protein>
    <submittedName>
        <fullName evidence="5">Dynamin family-domain-containing protein</fullName>
    </submittedName>
</protein>
<dbReference type="AlphaFoldDB" id="A0AA40C1P6"/>
<evidence type="ECO:0000256" key="2">
    <source>
        <dbReference type="SAM" id="MobiDB-lite"/>
    </source>
</evidence>
<organism evidence="5 6">
    <name type="scientific">Bombardia bombarda</name>
    <dbReference type="NCBI Taxonomy" id="252184"/>
    <lineage>
        <taxon>Eukaryota</taxon>
        <taxon>Fungi</taxon>
        <taxon>Dikarya</taxon>
        <taxon>Ascomycota</taxon>
        <taxon>Pezizomycotina</taxon>
        <taxon>Sordariomycetes</taxon>
        <taxon>Sordariomycetidae</taxon>
        <taxon>Sordariales</taxon>
        <taxon>Lasiosphaeriaceae</taxon>
        <taxon>Bombardia</taxon>
    </lineage>
</organism>
<feature type="domain" description="DUF7605" evidence="4">
    <location>
        <begin position="693"/>
        <end position="847"/>
    </location>
</feature>
<evidence type="ECO:0000313" key="5">
    <source>
        <dbReference type="EMBL" id="KAK0621529.1"/>
    </source>
</evidence>
<dbReference type="PANTHER" id="PTHR36681">
    <property type="entry name" value="NUCLEAR GTPASE, GERMINAL CENTER-ASSOCIATED, TANDEM DUPLICATE 3"/>
    <property type="match status" value="1"/>
</dbReference>
<evidence type="ECO:0000256" key="1">
    <source>
        <dbReference type="SAM" id="Coils"/>
    </source>
</evidence>
<feature type="compositionally biased region" description="Acidic residues" evidence="2">
    <location>
        <begin position="408"/>
        <end position="423"/>
    </location>
</feature>
<dbReference type="EMBL" id="JAULSR010000004">
    <property type="protein sequence ID" value="KAK0621529.1"/>
    <property type="molecule type" value="Genomic_DNA"/>
</dbReference>
<evidence type="ECO:0000259" key="3">
    <source>
        <dbReference type="Pfam" id="PF00350"/>
    </source>
</evidence>
<dbReference type="InterPro" id="IPR045063">
    <property type="entry name" value="Dynamin_N"/>
</dbReference>
<feature type="compositionally biased region" description="Basic residues" evidence="2">
    <location>
        <begin position="392"/>
        <end position="404"/>
    </location>
</feature>
<keyword evidence="1" id="KW-0175">Coiled coil</keyword>
<dbReference type="SUPFAM" id="SSF52540">
    <property type="entry name" value="P-loop containing nucleoside triphosphate hydrolases"/>
    <property type="match status" value="1"/>
</dbReference>
<dbReference type="Gene3D" id="3.40.50.300">
    <property type="entry name" value="P-loop containing nucleotide triphosphate hydrolases"/>
    <property type="match status" value="1"/>
</dbReference>
<feature type="domain" description="Dynamin N-terminal" evidence="3">
    <location>
        <begin position="77"/>
        <end position="314"/>
    </location>
</feature>
<feature type="coiled-coil region" evidence="1">
    <location>
        <begin position="322"/>
        <end position="377"/>
    </location>
</feature>
<accession>A0AA40C1P6</accession>
<dbReference type="PANTHER" id="PTHR36681:SF3">
    <property type="entry name" value="NUCLEAR GTPASE, GERMINAL CENTER-ASSOCIATED, TANDEM DUPLICATE 3"/>
    <property type="match status" value="1"/>
</dbReference>
<dbReference type="Proteomes" id="UP001174934">
    <property type="component" value="Unassembled WGS sequence"/>
</dbReference>
<name>A0AA40C1P6_9PEZI</name>
<keyword evidence="6" id="KW-1185">Reference proteome</keyword>
<gene>
    <name evidence="5" type="ORF">B0T17DRAFT_641482</name>
</gene>
<dbReference type="InterPro" id="IPR056024">
    <property type="entry name" value="DUF7605"/>
</dbReference>
<comment type="caution">
    <text evidence="5">The sequence shown here is derived from an EMBL/GenBank/DDBJ whole genome shotgun (WGS) entry which is preliminary data.</text>
</comment>
<proteinExistence type="predicted"/>
<reference evidence="5" key="1">
    <citation type="submission" date="2023-06" db="EMBL/GenBank/DDBJ databases">
        <title>Genome-scale phylogeny and comparative genomics of the fungal order Sordariales.</title>
        <authorList>
            <consortium name="Lawrence Berkeley National Laboratory"/>
            <person name="Hensen N."/>
            <person name="Bonometti L."/>
            <person name="Westerberg I."/>
            <person name="Brannstrom I.O."/>
            <person name="Guillou S."/>
            <person name="Cros-Aarteil S."/>
            <person name="Calhoun S."/>
            <person name="Haridas S."/>
            <person name="Kuo A."/>
            <person name="Mondo S."/>
            <person name="Pangilinan J."/>
            <person name="Riley R."/>
            <person name="LaButti K."/>
            <person name="Andreopoulos B."/>
            <person name="Lipzen A."/>
            <person name="Chen C."/>
            <person name="Yanf M."/>
            <person name="Daum C."/>
            <person name="Ng V."/>
            <person name="Clum A."/>
            <person name="Steindorff A."/>
            <person name="Ohm R."/>
            <person name="Martin F."/>
            <person name="Silar P."/>
            <person name="Natvig D."/>
            <person name="Lalanne C."/>
            <person name="Gautier V."/>
            <person name="Ament-velasquez S.L."/>
            <person name="Kruys A."/>
            <person name="Hutchinson M.I."/>
            <person name="Powell A.J."/>
            <person name="Barry K."/>
            <person name="Miller A.N."/>
            <person name="Grigoriev I.V."/>
            <person name="Debuchy R."/>
            <person name="Gladieux P."/>
            <person name="Thoren M.H."/>
            <person name="Johannesson H."/>
        </authorList>
    </citation>
    <scope>NUCLEOTIDE SEQUENCE</scope>
    <source>
        <strain evidence="5">SMH3391-2</strain>
    </source>
</reference>
<feature type="region of interest" description="Disordered" evidence="2">
    <location>
        <begin position="392"/>
        <end position="438"/>
    </location>
</feature>
<evidence type="ECO:0000259" key="4">
    <source>
        <dbReference type="Pfam" id="PF24564"/>
    </source>
</evidence>
<dbReference type="Pfam" id="PF00350">
    <property type="entry name" value="Dynamin_N"/>
    <property type="match status" value="1"/>
</dbReference>
<dbReference type="InterPro" id="IPR027417">
    <property type="entry name" value="P-loop_NTPase"/>
</dbReference>
<evidence type="ECO:0000313" key="6">
    <source>
        <dbReference type="Proteomes" id="UP001174934"/>
    </source>
</evidence>
<feature type="compositionally biased region" description="Basic and acidic residues" evidence="2">
    <location>
        <begin position="424"/>
        <end position="438"/>
    </location>
</feature>